<dbReference type="EC" id="6.2.1.-" evidence="2"/>
<reference evidence="2 3" key="1">
    <citation type="submission" date="2020-06" db="EMBL/GenBank/DDBJ databases">
        <authorList>
            <person name="Li R."/>
            <person name="Bekaert M."/>
        </authorList>
    </citation>
    <scope>NUCLEOTIDE SEQUENCE [LARGE SCALE GENOMIC DNA]</scope>
    <source>
        <strain evidence="3">wild</strain>
    </source>
</reference>
<dbReference type="Proteomes" id="UP000507470">
    <property type="component" value="Unassembled WGS sequence"/>
</dbReference>
<dbReference type="InterPro" id="IPR052091">
    <property type="entry name" value="Beta-ala_Activ/Resist"/>
</dbReference>
<organism evidence="2 3">
    <name type="scientific">Mytilus coruscus</name>
    <name type="common">Sea mussel</name>
    <dbReference type="NCBI Taxonomy" id="42192"/>
    <lineage>
        <taxon>Eukaryota</taxon>
        <taxon>Metazoa</taxon>
        <taxon>Spiralia</taxon>
        <taxon>Lophotrochozoa</taxon>
        <taxon>Mollusca</taxon>
        <taxon>Bivalvia</taxon>
        <taxon>Autobranchia</taxon>
        <taxon>Pteriomorphia</taxon>
        <taxon>Mytilida</taxon>
        <taxon>Mytiloidea</taxon>
        <taxon>Mytilidae</taxon>
        <taxon>Mytilinae</taxon>
        <taxon>Mytilus</taxon>
    </lineage>
</organism>
<name>A0A6J8DW23_MYTCO</name>
<evidence type="ECO:0000259" key="1">
    <source>
        <dbReference type="Pfam" id="PF00501"/>
    </source>
</evidence>
<dbReference type="Pfam" id="PF00501">
    <property type="entry name" value="AMP-binding"/>
    <property type="match status" value="1"/>
</dbReference>
<dbReference type="EMBL" id="CACVKT020007970">
    <property type="protein sequence ID" value="CAC5412075.1"/>
    <property type="molecule type" value="Genomic_DNA"/>
</dbReference>
<dbReference type="PANTHER" id="PTHR44394:SF1">
    <property type="entry name" value="BETA-ALANINE-ACTIVATING ENZYME"/>
    <property type="match status" value="1"/>
</dbReference>
<dbReference type="AlphaFoldDB" id="A0A6J8DW23"/>
<dbReference type="SUPFAM" id="SSF56801">
    <property type="entry name" value="Acetyl-CoA synthetase-like"/>
    <property type="match status" value="1"/>
</dbReference>
<proteinExistence type="predicted"/>
<dbReference type="GO" id="GO:0043041">
    <property type="term" value="P:amino acid activation for nonribosomal peptide biosynthetic process"/>
    <property type="evidence" value="ECO:0007669"/>
    <property type="project" value="TreeGrafter"/>
</dbReference>
<dbReference type="GO" id="GO:0016874">
    <property type="term" value="F:ligase activity"/>
    <property type="evidence" value="ECO:0007669"/>
    <property type="project" value="UniProtKB-KW"/>
</dbReference>
<evidence type="ECO:0000313" key="2">
    <source>
        <dbReference type="EMBL" id="CAC5412075.1"/>
    </source>
</evidence>
<feature type="domain" description="AMP-dependent synthetase/ligase" evidence="1">
    <location>
        <begin position="23"/>
        <end position="284"/>
    </location>
</feature>
<dbReference type="PANTHER" id="PTHR44394">
    <property type="entry name" value="BETA-ALANINE-ACTIVATING ENZYME"/>
    <property type="match status" value="1"/>
</dbReference>
<gene>
    <name evidence="2" type="ORF">MCOR_45100</name>
</gene>
<accession>A0A6J8DW23</accession>
<protein>
    <submittedName>
        <fullName evidence="2">AASDH</fullName>
        <ecNumber evidence="2">6.2.1.-</ecNumber>
    </submittedName>
</protein>
<keyword evidence="3" id="KW-1185">Reference proteome</keyword>
<keyword evidence="2" id="KW-0436">Ligase</keyword>
<dbReference type="OrthoDB" id="408177at2759"/>
<dbReference type="InterPro" id="IPR000873">
    <property type="entry name" value="AMP-dep_synth/lig_dom"/>
</dbReference>
<sequence length="293" mass="33271">MIESLKKELTLFDLVSDCDQWRDRMAVIYDDEQVTVAVTYNQVMIIAGKAIQNHQITTENEYFVCSVIKIETLEQLLFQYNTEIIRSAILQDLNMVLVKPNRPQHTRTERTSLALCLTTSGTTGTQKIVKVPHSCIVPNILYQRGTFRISEKDVVFLSSPVTFDPSIVDIFVTLSSGSCLLMTSDAMKECMLSFAVPNQLLWLLTKCHVSVMQCTPTLLSRFSITDLQTSLLSECSSLRVLGLGGEQFPPLSHLQHWRAHGNMTKFYNLYGINEVSCWSSMYEVTAPDFRKFE</sequence>
<dbReference type="InterPro" id="IPR042099">
    <property type="entry name" value="ANL_N_sf"/>
</dbReference>
<dbReference type="Gene3D" id="3.40.50.12780">
    <property type="entry name" value="N-terminal domain of ligase-like"/>
    <property type="match status" value="1"/>
</dbReference>
<evidence type="ECO:0000313" key="3">
    <source>
        <dbReference type="Proteomes" id="UP000507470"/>
    </source>
</evidence>